<sequence length="148" mass="16162">MPMAIELVVTPTGLELCLTGIDRAAAGRRGLHVPFERIVGSRTMSRADAVASSPRLPCPGLWCPGRIRTGSWGIGERRQLWAVRGGADVVVVYLSGRPFHRLVVETGDCRRTQRSVEAALLHSKRTAARASLRAVLRGRDGERAPSRR</sequence>
<protein>
    <recommendedName>
        <fullName evidence="3">Type II toxin-antitoxin system RelE/ParE family toxin</fullName>
    </recommendedName>
</protein>
<organism evidence="1 2">
    <name type="scientific">Actinomycetospora straminea</name>
    <dbReference type="NCBI Taxonomy" id="663607"/>
    <lineage>
        <taxon>Bacteria</taxon>
        <taxon>Bacillati</taxon>
        <taxon>Actinomycetota</taxon>
        <taxon>Actinomycetes</taxon>
        <taxon>Pseudonocardiales</taxon>
        <taxon>Pseudonocardiaceae</taxon>
        <taxon>Actinomycetospora</taxon>
    </lineage>
</organism>
<accession>A0ABP9EME3</accession>
<evidence type="ECO:0000313" key="2">
    <source>
        <dbReference type="Proteomes" id="UP001500457"/>
    </source>
</evidence>
<proteinExistence type="predicted"/>
<dbReference type="EMBL" id="BAABHQ010000009">
    <property type="protein sequence ID" value="GAA4880996.1"/>
    <property type="molecule type" value="Genomic_DNA"/>
</dbReference>
<comment type="caution">
    <text evidence="1">The sequence shown here is derived from an EMBL/GenBank/DDBJ whole genome shotgun (WGS) entry which is preliminary data.</text>
</comment>
<dbReference type="Proteomes" id="UP001500457">
    <property type="component" value="Unassembled WGS sequence"/>
</dbReference>
<keyword evidence="2" id="KW-1185">Reference proteome</keyword>
<reference evidence="2" key="1">
    <citation type="journal article" date="2019" name="Int. J. Syst. Evol. Microbiol.">
        <title>The Global Catalogue of Microorganisms (GCM) 10K type strain sequencing project: providing services to taxonomists for standard genome sequencing and annotation.</title>
        <authorList>
            <consortium name="The Broad Institute Genomics Platform"/>
            <consortium name="The Broad Institute Genome Sequencing Center for Infectious Disease"/>
            <person name="Wu L."/>
            <person name="Ma J."/>
        </authorList>
    </citation>
    <scope>NUCLEOTIDE SEQUENCE [LARGE SCALE GENOMIC DNA]</scope>
    <source>
        <strain evidence="2">JCM 17983</strain>
    </source>
</reference>
<evidence type="ECO:0000313" key="1">
    <source>
        <dbReference type="EMBL" id="GAA4880996.1"/>
    </source>
</evidence>
<name>A0ABP9EME3_9PSEU</name>
<evidence type="ECO:0008006" key="3">
    <source>
        <dbReference type="Google" id="ProtNLM"/>
    </source>
</evidence>
<gene>
    <name evidence="1" type="ORF">GCM10023203_35190</name>
</gene>